<protein>
    <submittedName>
        <fullName evidence="1">Uncharacterized protein</fullName>
    </submittedName>
</protein>
<dbReference type="AlphaFoldDB" id="A0A016S7R6"/>
<reference evidence="2" key="1">
    <citation type="journal article" date="2015" name="Nat. Genet.">
        <title>The genome and transcriptome of the zoonotic hookworm Ancylostoma ceylanicum identify infection-specific gene families.</title>
        <authorList>
            <person name="Schwarz E.M."/>
            <person name="Hu Y."/>
            <person name="Antoshechkin I."/>
            <person name="Miller M.M."/>
            <person name="Sternberg P.W."/>
            <person name="Aroian R.V."/>
        </authorList>
    </citation>
    <scope>NUCLEOTIDE SEQUENCE</scope>
    <source>
        <strain evidence="2">HY135</strain>
    </source>
</reference>
<accession>A0A016S7R6</accession>
<evidence type="ECO:0000313" key="2">
    <source>
        <dbReference type="Proteomes" id="UP000024635"/>
    </source>
</evidence>
<dbReference type="Proteomes" id="UP000024635">
    <property type="component" value="Unassembled WGS sequence"/>
</dbReference>
<gene>
    <name evidence="1" type="primary">Acey_s0281.g1238</name>
    <name evidence="1" type="ORF">Y032_0281g1238</name>
</gene>
<dbReference type="Gene3D" id="3.90.1150.10">
    <property type="entry name" value="Aspartate Aminotransferase, domain 1"/>
    <property type="match status" value="1"/>
</dbReference>
<dbReference type="STRING" id="53326.A0A016S7R6"/>
<sequence length="233" mass="25895">MCSEYFDTTKVGVFVISVTFAVYHYNQRGEEIKNLLISPTCRTRGTPVPASLNDRFVIRFCVCAENATDKDIETAYAIISQTAKHILHEGTSLPIAEEEEAEQFEEAGYEAKAGPVTNTVVDETIDASLNEGQLTKEELIAQKQKESLAKRRSFLVRMVSDPKCYNPKIVRHLNMANHRKMSQDLYRDRTLMQVLFGSFKKVAQLFCTSSGKQSPIASVPVGCLSPPGLAALP</sequence>
<organism evidence="1 2">
    <name type="scientific">Ancylostoma ceylanicum</name>
    <dbReference type="NCBI Taxonomy" id="53326"/>
    <lineage>
        <taxon>Eukaryota</taxon>
        <taxon>Metazoa</taxon>
        <taxon>Ecdysozoa</taxon>
        <taxon>Nematoda</taxon>
        <taxon>Chromadorea</taxon>
        <taxon>Rhabditida</taxon>
        <taxon>Rhabditina</taxon>
        <taxon>Rhabditomorpha</taxon>
        <taxon>Strongyloidea</taxon>
        <taxon>Ancylostomatidae</taxon>
        <taxon>Ancylostomatinae</taxon>
        <taxon>Ancylostoma</taxon>
    </lineage>
</organism>
<dbReference type="InterPro" id="IPR015422">
    <property type="entry name" value="PyrdxlP-dep_Trfase_small"/>
</dbReference>
<dbReference type="EMBL" id="JARK01001617">
    <property type="protein sequence ID" value="EYB86304.1"/>
    <property type="molecule type" value="Genomic_DNA"/>
</dbReference>
<evidence type="ECO:0000313" key="1">
    <source>
        <dbReference type="EMBL" id="EYB86304.1"/>
    </source>
</evidence>
<name>A0A016S7R6_9BILA</name>
<keyword evidence="2" id="KW-1185">Reference proteome</keyword>
<dbReference type="OrthoDB" id="5805124at2759"/>
<proteinExistence type="predicted"/>
<comment type="caution">
    <text evidence="1">The sequence shown here is derived from an EMBL/GenBank/DDBJ whole genome shotgun (WGS) entry which is preliminary data.</text>
</comment>